<sequence length="364" mass="40399">MIWFARWNGWSTPHEDNDDMIGYMEAQRERERVFQEQIAALGGRVPRSSRMQPRSSRPAHHGRIGARGEMRIFMPDSTRGPPVVVRGRHGWTLGSKLIAVGAGVVLVVGVALTLMTVNSKLAMDTYRPFIYTIFGVLFIIVAPMVACRMVLNAYDRRLLREQRQFESMTRRIRRQGHSADAASSRLPTSITSRAQLAAEFFFGPSRASLPAQSGCSNRDASDCFPDTLPSYNSALDLTDNEHWMKKFFRDSPPTYEEAVIEMRVIRPLIPVGRRRSLSLSDIRADAVSSASHSGTTAEQSDGPSQNDPTEQTDQSDPSGQSGQSDQNDHVEVVPDEESVATSPTSTTADDQQLLRNENSGDDRG</sequence>
<feature type="compositionally biased region" description="Polar residues" evidence="1">
    <location>
        <begin position="339"/>
        <end position="357"/>
    </location>
</feature>
<keyword evidence="2" id="KW-1133">Transmembrane helix</keyword>
<name>A0A914WK37_9BILA</name>
<keyword evidence="2" id="KW-0472">Membrane</keyword>
<organism evidence="3 4">
    <name type="scientific">Plectus sambesii</name>
    <dbReference type="NCBI Taxonomy" id="2011161"/>
    <lineage>
        <taxon>Eukaryota</taxon>
        <taxon>Metazoa</taxon>
        <taxon>Ecdysozoa</taxon>
        <taxon>Nematoda</taxon>
        <taxon>Chromadorea</taxon>
        <taxon>Plectida</taxon>
        <taxon>Plectina</taxon>
        <taxon>Plectoidea</taxon>
        <taxon>Plectidae</taxon>
        <taxon>Plectus</taxon>
    </lineage>
</organism>
<keyword evidence="3" id="KW-1185">Reference proteome</keyword>
<dbReference type="Proteomes" id="UP000887566">
    <property type="component" value="Unplaced"/>
</dbReference>
<feature type="compositionally biased region" description="Polar residues" evidence="1">
    <location>
        <begin position="288"/>
        <end position="312"/>
    </location>
</feature>
<feature type="transmembrane region" description="Helical" evidence="2">
    <location>
        <begin position="129"/>
        <end position="151"/>
    </location>
</feature>
<evidence type="ECO:0000256" key="2">
    <source>
        <dbReference type="SAM" id="Phobius"/>
    </source>
</evidence>
<keyword evidence="2" id="KW-0812">Transmembrane</keyword>
<dbReference type="WBParaSite" id="PSAMB.scaffold4403size14763.g24244.t1">
    <property type="protein sequence ID" value="PSAMB.scaffold4403size14763.g24244.t1"/>
    <property type="gene ID" value="PSAMB.scaffold4403size14763.g24244"/>
</dbReference>
<proteinExistence type="predicted"/>
<feature type="region of interest" description="Disordered" evidence="1">
    <location>
        <begin position="288"/>
        <end position="364"/>
    </location>
</feature>
<dbReference type="AlphaFoldDB" id="A0A914WK37"/>
<accession>A0A914WK37</accession>
<feature type="transmembrane region" description="Helical" evidence="2">
    <location>
        <begin position="97"/>
        <end position="117"/>
    </location>
</feature>
<evidence type="ECO:0000313" key="4">
    <source>
        <dbReference type="WBParaSite" id="PSAMB.scaffold4403size14763.g24244.t1"/>
    </source>
</evidence>
<feature type="compositionally biased region" description="Low complexity" evidence="1">
    <location>
        <begin position="314"/>
        <end position="325"/>
    </location>
</feature>
<reference evidence="4" key="1">
    <citation type="submission" date="2022-11" db="UniProtKB">
        <authorList>
            <consortium name="WormBaseParasite"/>
        </authorList>
    </citation>
    <scope>IDENTIFICATION</scope>
</reference>
<evidence type="ECO:0000313" key="3">
    <source>
        <dbReference type="Proteomes" id="UP000887566"/>
    </source>
</evidence>
<evidence type="ECO:0000256" key="1">
    <source>
        <dbReference type="SAM" id="MobiDB-lite"/>
    </source>
</evidence>
<protein>
    <submittedName>
        <fullName evidence="4">Uncharacterized protein</fullName>
    </submittedName>
</protein>